<protein>
    <submittedName>
        <fullName evidence="3">Uncharacterized protein</fullName>
    </submittedName>
</protein>
<dbReference type="PROSITE" id="PS51420">
    <property type="entry name" value="RHO"/>
    <property type="match status" value="1"/>
</dbReference>
<reference evidence="3 4" key="1">
    <citation type="submission" date="2024-07" db="EMBL/GenBank/DDBJ databases">
        <title>Section-level genome sequencing and comparative genomics of Aspergillus sections Usti and Cavernicolus.</title>
        <authorList>
            <consortium name="Lawrence Berkeley National Laboratory"/>
            <person name="Nybo J.L."/>
            <person name="Vesth T.C."/>
            <person name="Theobald S."/>
            <person name="Frisvad J.C."/>
            <person name="Larsen T.O."/>
            <person name="Kjaerboelling I."/>
            <person name="Rothschild-Mancinelli K."/>
            <person name="Lyhne E.K."/>
            <person name="Kogle M.E."/>
            <person name="Barry K."/>
            <person name="Clum A."/>
            <person name="Na H."/>
            <person name="Ledsgaard L."/>
            <person name="Lin J."/>
            <person name="Lipzen A."/>
            <person name="Kuo A."/>
            <person name="Riley R."/>
            <person name="Mondo S."/>
            <person name="Labutti K."/>
            <person name="Haridas S."/>
            <person name="Pangalinan J."/>
            <person name="Salamov A.A."/>
            <person name="Simmons B.A."/>
            <person name="Magnuson J.K."/>
            <person name="Chen J."/>
            <person name="Drula E."/>
            <person name="Henrissat B."/>
            <person name="Wiebenga A."/>
            <person name="Lubbers R.J."/>
            <person name="Gomes A.C."/>
            <person name="Makela M.R."/>
            <person name="Stajich J."/>
            <person name="Grigoriev I.V."/>
            <person name="Mortensen U.H."/>
            <person name="De Vries R.P."/>
            <person name="Baker S.E."/>
            <person name="Andersen M.R."/>
        </authorList>
    </citation>
    <scope>NUCLEOTIDE SEQUENCE [LARGE SCALE GENOMIC DNA]</scope>
    <source>
        <strain evidence="3 4">CBS 209.92</strain>
    </source>
</reference>
<proteinExistence type="predicted"/>
<dbReference type="Pfam" id="PF00071">
    <property type="entry name" value="Ras"/>
    <property type="match status" value="1"/>
</dbReference>
<dbReference type="Proteomes" id="UP001610563">
    <property type="component" value="Unassembled WGS sequence"/>
</dbReference>
<name>A0ABR4GJR8_9EURO</name>
<dbReference type="InterPro" id="IPR027417">
    <property type="entry name" value="P-loop_NTPase"/>
</dbReference>
<dbReference type="EMBL" id="JBFTWV010000009">
    <property type="protein sequence ID" value="KAL2799202.1"/>
    <property type="molecule type" value="Genomic_DNA"/>
</dbReference>
<dbReference type="InterPro" id="IPR001806">
    <property type="entry name" value="Small_GTPase"/>
</dbReference>
<keyword evidence="2" id="KW-0342">GTP-binding</keyword>
<dbReference type="Gene3D" id="3.40.50.300">
    <property type="entry name" value="P-loop containing nucleotide triphosphate hydrolases"/>
    <property type="match status" value="1"/>
</dbReference>
<dbReference type="PRINTS" id="PR00449">
    <property type="entry name" value="RASTRNSFRMNG"/>
</dbReference>
<evidence type="ECO:0000256" key="2">
    <source>
        <dbReference type="ARBA" id="ARBA00023134"/>
    </source>
</evidence>
<dbReference type="PANTHER" id="PTHR24072">
    <property type="entry name" value="RHO FAMILY GTPASE"/>
    <property type="match status" value="1"/>
</dbReference>
<accession>A0ABR4GJR8</accession>
<comment type="caution">
    <text evidence="3">The sequence shown here is derived from an EMBL/GenBank/DDBJ whole genome shotgun (WGS) entry which is preliminary data.</text>
</comment>
<keyword evidence="4" id="KW-1185">Reference proteome</keyword>
<dbReference type="InterPro" id="IPR003578">
    <property type="entry name" value="Small_GTPase_Rho"/>
</dbReference>
<keyword evidence="1" id="KW-0547">Nucleotide-binding</keyword>
<evidence type="ECO:0000313" key="4">
    <source>
        <dbReference type="Proteomes" id="UP001610563"/>
    </source>
</evidence>
<dbReference type="SUPFAM" id="SSF52540">
    <property type="entry name" value="P-loop containing nucleoside triphosphate hydrolases"/>
    <property type="match status" value="1"/>
</dbReference>
<evidence type="ECO:0000313" key="3">
    <source>
        <dbReference type="EMBL" id="KAL2799202.1"/>
    </source>
</evidence>
<organism evidence="3 4">
    <name type="scientific">Aspergillus keveii</name>
    <dbReference type="NCBI Taxonomy" id="714993"/>
    <lineage>
        <taxon>Eukaryota</taxon>
        <taxon>Fungi</taxon>
        <taxon>Dikarya</taxon>
        <taxon>Ascomycota</taxon>
        <taxon>Pezizomycotina</taxon>
        <taxon>Eurotiomycetes</taxon>
        <taxon>Eurotiomycetidae</taxon>
        <taxon>Eurotiales</taxon>
        <taxon>Aspergillaceae</taxon>
        <taxon>Aspergillus</taxon>
        <taxon>Aspergillus subgen. Nidulantes</taxon>
    </lineage>
</organism>
<sequence>MTQVTTRNLLVFGDLAVPPRSLLEAIERGTCSRERMSELLRFDGQAVRVLVKGKHVDLNLWDEQRDAEYLGPRRRLSPTVVHIILLSFAIDSPDSLESVKEKWTQHTLSLYPRVPILLVGCNKDLRNDSSLEKHLESIKQVPVTWDKGEEVARYIQAIKYIE</sequence>
<dbReference type="SMART" id="SM00174">
    <property type="entry name" value="RHO"/>
    <property type="match status" value="1"/>
</dbReference>
<evidence type="ECO:0000256" key="1">
    <source>
        <dbReference type="ARBA" id="ARBA00022741"/>
    </source>
</evidence>
<gene>
    <name evidence="3" type="ORF">BJX66DRAFT_276993</name>
</gene>